<dbReference type="InterPro" id="IPR036728">
    <property type="entry name" value="PBP_GOBP_sf"/>
</dbReference>
<dbReference type="KEGG" id="dpl:KGM_208339"/>
<dbReference type="Proteomes" id="UP000007151">
    <property type="component" value="Unassembled WGS sequence"/>
</dbReference>
<dbReference type="InParanoid" id="A0A212FJS2"/>
<evidence type="ECO:0000313" key="2">
    <source>
        <dbReference type="EMBL" id="OWR53959.1"/>
    </source>
</evidence>
<dbReference type="SUPFAM" id="SSF47565">
    <property type="entry name" value="Insect pheromone/odorant-binding proteins"/>
    <property type="match status" value="1"/>
</dbReference>
<accession>A0A212FJS2</accession>
<reference evidence="2 3" key="1">
    <citation type="journal article" date="2011" name="Cell">
        <title>The monarch butterfly genome yields insights into long-distance migration.</title>
        <authorList>
            <person name="Zhan S."/>
            <person name="Merlin C."/>
            <person name="Boore J.L."/>
            <person name="Reppert S.M."/>
        </authorList>
    </citation>
    <scope>NUCLEOTIDE SEQUENCE [LARGE SCALE GENOMIC DNA]</scope>
    <source>
        <strain evidence="2">F-2</strain>
    </source>
</reference>
<dbReference type="SMR" id="A0A212FJS2"/>
<evidence type="ECO:0000256" key="1">
    <source>
        <dbReference type="SAM" id="MobiDB-lite"/>
    </source>
</evidence>
<feature type="compositionally biased region" description="Basic and acidic residues" evidence="1">
    <location>
        <begin position="54"/>
        <end position="66"/>
    </location>
</feature>
<dbReference type="eggNOG" id="ENOG502TCS2">
    <property type="taxonomic scope" value="Eukaryota"/>
</dbReference>
<feature type="region of interest" description="Disordered" evidence="1">
    <location>
        <begin position="52"/>
        <end position="74"/>
    </location>
</feature>
<comment type="caution">
    <text evidence="2">The sequence shown here is derived from an EMBL/GenBank/DDBJ whole genome shotgun (WGS) entry which is preliminary data.</text>
</comment>
<keyword evidence="3" id="KW-1185">Reference proteome</keyword>
<dbReference type="InterPro" id="IPR006170">
    <property type="entry name" value="PBP/GOBP"/>
</dbReference>
<dbReference type="Pfam" id="PF01395">
    <property type="entry name" value="PBP_GOBP"/>
    <property type="match status" value="1"/>
</dbReference>
<gene>
    <name evidence="2" type="ORF">KGM_208339</name>
</gene>
<name>A0A212FJS2_DANPL</name>
<sequence>MEEEISNALQDCSQLNDKLNIKVNIEKRQRRHNDFRYYAFRIDANSKQEINQYNHERRNTSTENDKNINGNDSGINFSRYPYGGIEEDLINSGNRQTIDDDRKSNLKQQSRFKRNEPLVSKDDVDKCLSQCVFANLQVVDSKGIPREAMLWNKIQSSVTSEQSETLMREQIRSCFQELQSESEDNGCVYSNRLERCLMLHISDRNRNSTQTYTTSIK</sequence>
<evidence type="ECO:0000313" key="3">
    <source>
        <dbReference type="Proteomes" id="UP000007151"/>
    </source>
</evidence>
<dbReference type="GO" id="GO:0005549">
    <property type="term" value="F:odorant binding"/>
    <property type="evidence" value="ECO:0007669"/>
    <property type="project" value="InterPro"/>
</dbReference>
<proteinExistence type="predicted"/>
<dbReference type="EMBL" id="AGBW02008244">
    <property type="protein sequence ID" value="OWR53959.1"/>
    <property type="molecule type" value="Genomic_DNA"/>
</dbReference>
<dbReference type="Gene3D" id="1.10.238.20">
    <property type="entry name" value="Pheromone/general odorant binding protein domain"/>
    <property type="match status" value="1"/>
</dbReference>
<dbReference type="AlphaFoldDB" id="A0A212FJS2"/>
<organism evidence="2 3">
    <name type="scientific">Danaus plexippus plexippus</name>
    <dbReference type="NCBI Taxonomy" id="278856"/>
    <lineage>
        <taxon>Eukaryota</taxon>
        <taxon>Metazoa</taxon>
        <taxon>Ecdysozoa</taxon>
        <taxon>Arthropoda</taxon>
        <taxon>Hexapoda</taxon>
        <taxon>Insecta</taxon>
        <taxon>Pterygota</taxon>
        <taxon>Neoptera</taxon>
        <taxon>Endopterygota</taxon>
        <taxon>Lepidoptera</taxon>
        <taxon>Glossata</taxon>
        <taxon>Ditrysia</taxon>
        <taxon>Papilionoidea</taxon>
        <taxon>Nymphalidae</taxon>
        <taxon>Danainae</taxon>
        <taxon>Danaini</taxon>
        <taxon>Danaina</taxon>
        <taxon>Danaus</taxon>
        <taxon>Danaus</taxon>
    </lineage>
</organism>
<protein>
    <submittedName>
        <fullName evidence="2">Uncharacterized protein</fullName>
    </submittedName>
</protein>